<proteinExistence type="predicted"/>
<evidence type="ECO:0000313" key="2">
    <source>
        <dbReference type="Proteomes" id="UP000054776"/>
    </source>
</evidence>
<protein>
    <submittedName>
        <fullName evidence="1">Uncharacterized protein</fullName>
    </submittedName>
</protein>
<sequence length="75" mass="8309">MQIFIALRLRPGLCLRQFFEIFEIFRNLAPGVASGYAPGQIKICICPKAIPQAIYSTIFDLRGPQASPQAMPQGK</sequence>
<comment type="caution">
    <text evidence="1">The sequence shown here is derived from an EMBL/GenBank/DDBJ whole genome shotgun (WGS) entry which is preliminary data.</text>
</comment>
<dbReference type="Proteomes" id="UP000054776">
    <property type="component" value="Unassembled WGS sequence"/>
</dbReference>
<keyword evidence="2" id="KW-1185">Reference proteome</keyword>
<gene>
    <name evidence="1" type="ORF">T01_6235</name>
</gene>
<dbReference type="OrthoDB" id="5928774at2759"/>
<evidence type="ECO:0000313" key="1">
    <source>
        <dbReference type="EMBL" id="KRY33322.1"/>
    </source>
</evidence>
<organism evidence="1 2">
    <name type="scientific">Trichinella spiralis</name>
    <name type="common">Trichina worm</name>
    <dbReference type="NCBI Taxonomy" id="6334"/>
    <lineage>
        <taxon>Eukaryota</taxon>
        <taxon>Metazoa</taxon>
        <taxon>Ecdysozoa</taxon>
        <taxon>Nematoda</taxon>
        <taxon>Enoplea</taxon>
        <taxon>Dorylaimia</taxon>
        <taxon>Trichinellida</taxon>
        <taxon>Trichinellidae</taxon>
        <taxon>Trichinella</taxon>
    </lineage>
</organism>
<dbReference type="InParanoid" id="A0A0V1B8K0"/>
<reference evidence="1 2" key="1">
    <citation type="submission" date="2015-01" db="EMBL/GenBank/DDBJ databases">
        <title>Evolution of Trichinella species and genotypes.</title>
        <authorList>
            <person name="Korhonen P.K."/>
            <person name="Edoardo P."/>
            <person name="Giuseppe L.R."/>
            <person name="Gasser R.B."/>
        </authorList>
    </citation>
    <scope>NUCLEOTIDE SEQUENCE [LARGE SCALE GENOMIC DNA]</scope>
    <source>
        <strain evidence="1">ISS3</strain>
    </source>
</reference>
<name>A0A0V1B8K0_TRISP</name>
<dbReference type="EMBL" id="JYDH01000084">
    <property type="protein sequence ID" value="KRY33322.1"/>
    <property type="molecule type" value="Genomic_DNA"/>
</dbReference>
<accession>A0A0V1B8K0</accession>
<dbReference type="AlphaFoldDB" id="A0A0V1B8K0"/>